<feature type="region of interest" description="Disordered" evidence="1">
    <location>
        <begin position="43"/>
        <end position="97"/>
    </location>
</feature>
<dbReference type="Proteomes" id="UP000075420">
    <property type="component" value="Unassembled WGS sequence"/>
</dbReference>
<proteinExistence type="predicted"/>
<accession>A0A150PTF7</accession>
<organism evidence="3 4">
    <name type="scientific">Sorangium cellulosum</name>
    <name type="common">Polyangium cellulosum</name>
    <dbReference type="NCBI Taxonomy" id="56"/>
    <lineage>
        <taxon>Bacteria</taxon>
        <taxon>Pseudomonadati</taxon>
        <taxon>Myxococcota</taxon>
        <taxon>Polyangia</taxon>
        <taxon>Polyangiales</taxon>
        <taxon>Polyangiaceae</taxon>
        <taxon>Sorangium</taxon>
    </lineage>
</organism>
<dbReference type="PANTHER" id="PTHR23150:SF19">
    <property type="entry name" value="FORMYLGLYCINE-GENERATING ENZYME"/>
    <property type="match status" value="1"/>
</dbReference>
<gene>
    <name evidence="3" type="ORF">BE08_05665</name>
</gene>
<reference evidence="3 4" key="1">
    <citation type="submission" date="2014-02" db="EMBL/GenBank/DDBJ databases">
        <title>The small core and large imbalanced accessory genome model reveals a collaborative survival strategy of Sorangium cellulosum strains in nature.</title>
        <authorList>
            <person name="Han K."/>
            <person name="Peng R."/>
            <person name="Blom J."/>
            <person name="Li Y.-Z."/>
        </authorList>
    </citation>
    <scope>NUCLEOTIDE SEQUENCE [LARGE SCALE GENOMIC DNA]</scope>
    <source>
        <strain evidence="3 4">So0157-25</strain>
    </source>
</reference>
<dbReference type="InterPro" id="IPR016187">
    <property type="entry name" value="CTDL_fold"/>
</dbReference>
<evidence type="ECO:0000256" key="1">
    <source>
        <dbReference type="SAM" id="MobiDB-lite"/>
    </source>
</evidence>
<dbReference type="SUPFAM" id="SSF56436">
    <property type="entry name" value="C-type lectin-like"/>
    <property type="match status" value="1"/>
</dbReference>
<dbReference type="EMBL" id="JELY01000563">
    <property type="protein sequence ID" value="KYF58944.1"/>
    <property type="molecule type" value="Genomic_DNA"/>
</dbReference>
<dbReference type="InterPro" id="IPR042095">
    <property type="entry name" value="SUMF_sf"/>
</dbReference>
<dbReference type="PANTHER" id="PTHR23150">
    <property type="entry name" value="SULFATASE MODIFYING FACTOR 1, 2"/>
    <property type="match status" value="1"/>
</dbReference>
<dbReference type="Gene3D" id="3.90.1580.10">
    <property type="entry name" value="paralog of FGE (formylglycine-generating enzyme)"/>
    <property type="match status" value="1"/>
</dbReference>
<name>A0A150PTF7_SORCE</name>
<evidence type="ECO:0000313" key="4">
    <source>
        <dbReference type="Proteomes" id="UP000075420"/>
    </source>
</evidence>
<evidence type="ECO:0000313" key="3">
    <source>
        <dbReference type="EMBL" id="KYF58944.1"/>
    </source>
</evidence>
<dbReference type="InterPro" id="IPR051043">
    <property type="entry name" value="Sulfatase_Mod_Factor_Kinase"/>
</dbReference>
<dbReference type="AlphaFoldDB" id="A0A150PTF7"/>
<dbReference type="GO" id="GO:0120147">
    <property type="term" value="F:formylglycine-generating oxidase activity"/>
    <property type="evidence" value="ECO:0007669"/>
    <property type="project" value="TreeGrafter"/>
</dbReference>
<protein>
    <recommendedName>
        <fullName evidence="2">Sulfatase-modifying factor enzyme-like domain-containing protein</fullName>
    </recommendedName>
</protein>
<dbReference type="Pfam" id="PF03781">
    <property type="entry name" value="FGE-sulfatase"/>
    <property type="match status" value="1"/>
</dbReference>
<evidence type="ECO:0000259" key="2">
    <source>
        <dbReference type="Pfam" id="PF03781"/>
    </source>
</evidence>
<feature type="domain" description="Sulfatase-modifying factor enzyme-like" evidence="2">
    <location>
        <begin position="191"/>
        <end position="445"/>
    </location>
</feature>
<dbReference type="InterPro" id="IPR005532">
    <property type="entry name" value="SUMF_dom"/>
</dbReference>
<feature type="compositionally biased region" description="Gly residues" evidence="1">
    <location>
        <begin position="44"/>
        <end position="97"/>
    </location>
</feature>
<sequence length="447" mass="45969">MATGEDMEKRNGERARWLWAAWALTAGGCAMLAGPEDEYHVVPGGSGGSGTGGEAGGRATGTGGDAGAGGEAGGRVTGTGGGPSTGGEAGGGTGGSGGGAACTPGGTECAGQTCVEGKCVGECGPEDVRCSENRSQRCDERGQWTDEEACPSAAPACDGGKCTAPSCVGLAATCGPAGNESCCASTAVPGGSFNRDNYPAYPATVSGFLLDRFEVTVGRFRRFVEAYPGSKPAAGAGRHPLIDGSGWDPSWPLPDTAAELKAAVKCGSINQTWRDEDEGTEHLPMNCLSWYEAFAFCAWDGGRLATEAEWNYAAAGGSEQREYPWSKPADSTTIHGSHAVYDCTGDGSASAVCAFSDILPVGSRSTRGDGRWGQADLAGNMWEWALDWYAAYPNECNNCANMISASNRVIRGGSWHDAASVLLSSLRYSFDPSDRYSVLGARCARTP</sequence>
<comment type="caution">
    <text evidence="3">The sequence shown here is derived from an EMBL/GenBank/DDBJ whole genome shotgun (WGS) entry which is preliminary data.</text>
</comment>